<protein>
    <submittedName>
        <fullName evidence="1">Uncharacterized protein</fullName>
    </submittedName>
</protein>
<keyword evidence="2" id="KW-1185">Reference proteome</keyword>
<dbReference type="RefSeq" id="WP_307409492.1">
    <property type="nucleotide sequence ID" value="NZ_JAUSUR010000005.1"/>
</dbReference>
<accession>A0ABU0E5H9</accession>
<dbReference type="Proteomes" id="UP001230220">
    <property type="component" value="Unassembled WGS sequence"/>
</dbReference>
<reference evidence="1 2" key="1">
    <citation type="submission" date="2023-07" db="EMBL/GenBank/DDBJ databases">
        <title>Genomic Encyclopedia of Type Strains, Phase IV (KMG-IV): sequencing the most valuable type-strain genomes for metagenomic binning, comparative biology and taxonomic classification.</title>
        <authorList>
            <person name="Goeker M."/>
        </authorList>
    </citation>
    <scope>NUCLEOTIDE SEQUENCE [LARGE SCALE GENOMIC DNA]</scope>
    <source>
        <strain evidence="1 2">DSM 16784</strain>
    </source>
</reference>
<proteinExistence type="predicted"/>
<sequence>MQLNSTEQMAFDFNAKAREFFCNRVDNFSIFDVNDDVNHRTFSIDFELYNYFNIRLNYERGRFGCSINNGGNYISLENSQKWFDEADFNIFFKELKIEIELRIPDKYLKAKEWI</sequence>
<comment type="caution">
    <text evidence="1">The sequence shown here is derived from an EMBL/GenBank/DDBJ whole genome shotgun (WGS) entry which is preliminary data.</text>
</comment>
<evidence type="ECO:0000313" key="1">
    <source>
        <dbReference type="EMBL" id="MDQ0362146.1"/>
    </source>
</evidence>
<dbReference type="EMBL" id="JAUSUR010000005">
    <property type="protein sequence ID" value="MDQ0362146.1"/>
    <property type="molecule type" value="Genomic_DNA"/>
</dbReference>
<name>A0ABU0E5H9_9FIRM</name>
<organism evidence="1 2">
    <name type="scientific">Breznakia pachnodae</name>
    <dbReference type="NCBI Taxonomy" id="265178"/>
    <lineage>
        <taxon>Bacteria</taxon>
        <taxon>Bacillati</taxon>
        <taxon>Bacillota</taxon>
        <taxon>Erysipelotrichia</taxon>
        <taxon>Erysipelotrichales</taxon>
        <taxon>Erysipelotrichaceae</taxon>
        <taxon>Breznakia</taxon>
    </lineage>
</organism>
<gene>
    <name evidence="1" type="ORF">J2S15_002899</name>
</gene>
<evidence type="ECO:0000313" key="2">
    <source>
        <dbReference type="Proteomes" id="UP001230220"/>
    </source>
</evidence>